<name>A0AAV9XA02_9PEZI</name>
<sequence>MDVYRLLSLPQEIRLQIYESLITYAVNIIYSSPVQFEEVRQHAAVPPGKGIKKSSKLYKFIKRDGLCGITYKISRFPTFIDTTINASPSLLLVSKAFSSDIKLAAHLIRRQICNILNINITGTASYNKTYAPFSTPIASFDPQFLDLIASARHIFAGYGHNTAITANCIPNALAERITNVFMGYLTFDWDAPNKWSRVDDGLECEYGNYPSNSAFVELLKKFPNLKTLAMPAGQHGSKKDVSDRRQEWILMGIFLSLCDTHENFRSLEVVFRDRNQKVYFFDGLLLKNTAKGRRMWWEIAHVDILKDTEGPIKLSEQELEGRGRYWSMYDQQTDRYTAILMEGAVWRITKGENHDHSSIARMKEDERQLELARQLEEELEMQRMMRRQREKENQGIASESMAH</sequence>
<gene>
    <name evidence="2" type="ORF">TWF694_010082</name>
</gene>
<keyword evidence="3" id="KW-1185">Reference proteome</keyword>
<comment type="caution">
    <text evidence="2">The sequence shown here is derived from an EMBL/GenBank/DDBJ whole genome shotgun (WGS) entry which is preliminary data.</text>
</comment>
<evidence type="ECO:0000313" key="2">
    <source>
        <dbReference type="EMBL" id="KAK6538500.1"/>
    </source>
</evidence>
<reference evidence="2 3" key="1">
    <citation type="submission" date="2019-10" db="EMBL/GenBank/DDBJ databases">
        <authorList>
            <person name="Palmer J.M."/>
        </authorList>
    </citation>
    <scope>NUCLEOTIDE SEQUENCE [LARGE SCALE GENOMIC DNA]</scope>
    <source>
        <strain evidence="2 3">TWF694</strain>
    </source>
</reference>
<evidence type="ECO:0000313" key="3">
    <source>
        <dbReference type="Proteomes" id="UP001365542"/>
    </source>
</evidence>
<feature type="coiled-coil region" evidence="1">
    <location>
        <begin position="359"/>
        <end position="392"/>
    </location>
</feature>
<dbReference type="EMBL" id="JAVHJO010000007">
    <property type="protein sequence ID" value="KAK6538500.1"/>
    <property type="molecule type" value="Genomic_DNA"/>
</dbReference>
<keyword evidence="1" id="KW-0175">Coiled coil</keyword>
<evidence type="ECO:0000256" key="1">
    <source>
        <dbReference type="SAM" id="Coils"/>
    </source>
</evidence>
<protein>
    <recommendedName>
        <fullName evidence="4">LAGLIDADG endonuclease</fullName>
    </recommendedName>
</protein>
<dbReference type="Proteomes" id="UP001365542">
    <property type="component" value="Unassembled WGS sequence"/>
</dbReference>
<organism evidence="2 3">
    <name type="scientific">Orbilia ellipsospora</name>
    <dbReference type="NCBI Taxonomy" id="2528407"/>
    <lineage>
        <taxon>Eukaryota</taxon>
        <taxon>Fungi</taxon>
        <taxon>Dikarya</taxon>
        <taxon>Ascomycota</taxon>
        <taxon>Pezizomycotina</taxon>
        <taxon>Orbiliomycetes</taxon>
        <taxon>Orbiliales</taxon>
        <taxon>Orbiliaceae</taxon>
        <taxon>Orbilia</taxon>
    </lineage>
</organism>
<proteinExistence type="predicted"/>
<dbReference type="AlphaFoldDB" id="A0AAV9XA02"/>
<accession>A0AAV9XA02</accession>
<evidence type="ECO:0008006" key="4">
    <source>
        <dbReference type="Google" id="ProtNLM"/>
    </source>
</evidence>